<protein>
    <submittedName>
        <fullName evidence="8">Glycosyltransferase</fullName>
    </submittedName>
</protein>
<evidence type="ECO:0000256" key="1">
    <source>
        <dbReference type="ARBA" id="ARBA00006739"/>
    </source>
</evidence>
<evidence type="ECO:0000256" key="2">
    <source>
        <dbReference type="ARBA" id="ARBA00022676"/>
    </source>
</evidence>
<accession>A0A0F6S331</accession>
<keyword evidence="3 8" id="KW-0808">Transferase</keyword>
<evidence type="ECO:0000313" key="7">
    <source>
        <dbReference type="EMBL" id="AKE80755.1"/>
    </source>
</evidence>
<dbReference type="EMBL" id="KM972222">
    <property type="protein sequence ID" value="AKE79105.1"/>
    <property type="molecule type" value="Genomic_DNA"/>
</dbReference>
<sequence>MEKYSVLISLYMKERPEYLRLAVQSMLDQTVQPDEIIIVKDGQITTELQSVLNEFQSKYPELFNIVGYDKNHGLGVALNYGLKHSKNELVARMDTDDISKPDRCEKQLRKFELYPELAIVGAWVDEFTTSTDKVQSTRVVPTDSDSIYNFAKKRSAFNHPVVMYRKSAVLKQGGYADLRRNQDVDLFGRMLFAGEKAENIGESLLWFRSNDDLAKRRKSWTNTWSYINTIKRFWEMGYSSFGDLAIITMAQIGMYLMPVKLQHWVYKKFLRK</sequence>
<evidence type="ECO:0000259" key="4">
    <source>
        <dbReference type="Pfam" id="PF00535"/>
    </source>
</evidence>
<evidence type="ECO:0000313" key="9">
    <source>
        <dbReference type="EMBL" id="AKE80799.1"/>
    </source>
</evidence>
<evidence type="ECO:0000313" key="10">
    <source>
        <dbReference type="EMBL" id="AKE80821.1"/>
    </source>
</evidence>
<dbReference type="InterPro" id="IPR029044">
    <property type="entry name" value="Nucleotide-diphossugar_trans"/>
</dbReference>
<dbReference type="SUPFAM" id="SSF53448">
    <property type="entry name" value="Nucleotide-diphospho-sugar transferases"/>
    <property type="match status" value="1"/>
</dbReference>
<evidence type="ECO:0000256" key="3">
    <source>
        <dbReference type="ARBA" id="ARBA00022679"/>
    </source>
</evidence>
<dbReference type="AlphaFoldDB" id="A0A0F6S331"/>
<dbReference type="Pfam" id="PF00535">
    <property type="entry name" value="Glycos_transf_2"/>
    <property type="match status" value="1"/>
</dbReference>
<dbReference type="Gene3D" id="3.90.550.10">
    <property type="entry name" value="Spore Coat Polysaccharide Biosynthesis Protein SpsA, Chain A"/>
    <property type="match status" value="1"/>
</dbReference>
<dbReference type="InterPro" id="IPR050834">
    <property type="entry name" value="Glycosyltransf_2"/>
</dbReference>
<organism evidence="8">
    <name type="scientific">Streptococcus suis</name>
    <dbReference type="NCBI Taxonomy" id="1307"/>
    <lineage>
        <taxon>Bacteria</taxon>
        <taxon>Bacillati</taxon>
        <taxon>Bacillota</taxon>
        <taxon>Bacilli</taxon>
        <taxon>Lactobacillales</taxon>
        <taxon>Streptococcaceae</taxon>
        <taxon>Streptococcus</taxon>
    </lineage>
</organism>
<dbReference type="EMBL" id="KM972299">
    <property type="protein sequence ID" value="AKE80821.1"/>
    <property type="molecule type" value="Genomic_DNA"/>
</dbReference>
<dbReference type="EMBL" id="KM972295">
    <property type="protein sequence ID" value="AKE80733.1"/>
    <property type="molecule type" value="Genomic_DNA"/>
</dbReference>
<dbReference type="EMBL" id="KM972297">
    <property type="protein sequence ID" value="AKE80777.1"/>
    <property type="molecule type" value="Genomic_DNA"/>
</dbReference>
<evidence type="ECO:0000313" key="6">
    <source>
        <dbReference type="EMBL" id="AKE80733.1"/>
    </source>
</evidence>
<dbReference type="PANTHER" id="PTHR43685:SF5">
    <property type="entry name" value="GLYCOSYLTRANSFERASE EPSE-RELATED"/>
    <property type="match status" value="1"/>
</dbReference>
<evidence type="ECO:0000313" key="8">
    <source>
        <dbReference type="EMBL" id="AKE80777.1"/>
    </source>
</evidence>
<feature type="domain" description="Glycosyltransferase 2-like" evidence="4">
    <location>
        <begin position="5"/>
        <end position="168"/>
    </location>
</feature>
<proteinExistence type="inferred from homology"/>
<gene>
    <name evidence="8" type="primary">cpsJ</name>
    <name evidence="5" type="ORF">YS100.seq-orf00011</name>
    <name evidence="6" type="ORF">YS95.seq-orf00011</name>
    <name evidence="7" type="ORF">YS96.seq-orf00011</name>
    <name evidence="8" type="ORF">YS97.seq-orf00011</name>
    <name evidence="9" type="ORF">YS98.seq-orf00011</name>
    <name evidence="10" type="ORF">YS99.seq-orf00011</name>
</gene>
<dbReference type="InterPro" id="IPR001173">
    <property type="entry name" value="Glyco_trans_2-like"/>
</dbReference>
<dbReference type="PANTHER" id="PTHR43685">
    <property type="entry name" value="GLYCOSYLTRANSFERASE"/>
    <property type="match status" value="1"/>
</dbReference>
<comment type="similarity">
    <text evidence="1">Belongs to the glycosyltransferase 2 family.</text>
</comment>
<dbReference type="EMBL" id="KM972296">
    <property type="protein sequence ID" value="AKE80755.1"/>
    <property type="molecule type" value="Genomic_DNA"/>
</dbReference>
<dbReference type="EMBL" id="KM972298">
    <property type="protein sequence ID" value="AKE80799.1"/>
    <property type="molecule type" value="Genomic_DNA"/>
</dbReference>
<name>A0A0F6S331_STRSU</name>
<keyword evidence="2" id="KW-0328">Glycosyltransferase</keyword>
<evidence type="ECO:0000313" key="5">
    <source>
        <dbReference type="EMBL" id="AKE79105.1"/>
    </source>
</evidence>
<dbReference type="GO" id="GO:0016757">
    <property type="term" value="F:glycosyltransferase activity"/>
    <property type="evidence" value="ECO:0007669"/>
    <property type="project" value="UniProtKB-KW"/>
</dbReference>
<reference evidence="8" key="1">
    <citation type="journal article" date="2015" name="Appl. Environ. Microbiol.">
        <title>Eight Novel Capsular Polysaccharide Synthesis Gene Loci Identified in Nontypeable Streptococcus suis Isolates.</title>
        <authorList>
            <person name="Zheng H."/>
            <person name="Ji S."/>
            <person name="Liu Z."/>
            <person name="Lan R."/>
            <person name="Huang Y."/>
            <person name="Bai X."/>
            <person name="Gottschalk M."/>
            <person name="Xu J."/>
        </authorList>
    </citation>
    <scope>NUCLEOTIDE SEQUENCE</scope>
    <source>
        <strain evidence="5">YS100_seq</strain>
        <strain evidence="6">YS95_seq</strain>
        <strain evidence="7">YS96_seq</strain>
        <strain evidence="8">YS97_seq</strain>
        <strain evidence="9">YS98_seq</strain>
        <strain evidence="10">YS99_seq</strain>
    </source>
</reference>